<organism evidence="2 3">
    <name type="scientific">Serendipita indica (strain DSM 11827)</name>
    <name type="common">Root endophyte fungus</name>
    <name type="synonym">Piriformospora indica</name>
    <dbReference type="NCBI Taxonomy" id="1109443"/>
    <lineage>
        <taxon>Eukaryota</taxon>
        <taxon>Fungi</taxon>
        <taxon>Dikarya</taxon>
        <taxon>Basidiomycota</taxon>
        <taxon>Agaricomycotina</taxon>
        <taxon>Agaricomycetes</taxon>
        <taxon>Sebacinales</taxon>
        <taxon>Serendipitaceae</taxon>
        <taxon>Serendipita</taxon>
    </lineage>
</organism>
<protein>
    <submittedName>
        <fullName evidence="2">Uncharacterized protein</fullName>
    </submittedName>
</protein>
<dbReference type="OrthoDB" id="5378975at2759"/>
<proteinExistence type="predicted"/>
<sequence length="375" mass="40034">MDVFGGSAVWGDAPSLSNQASSSIGGGITSTASTLLAPKDDPFDEFDEFGDSAQPSAVVDAGDDDFGDFGDFTDDAVAPIGQEGGGFVQESFSFGEEATFDSFKPEVPQPLRLDPMPDPTGLTEQVGNLLSDILKGSTVEKILTGDGIRQIDSSTQLLVTPDSRSLYKTLFEEQAPSLRAPNWTRSKIRRNHLITLGIPVNLDEVNPQATGRALPTLNIITRPASTPPRPGSRQGSRPASRVGTPTQGPTSSRYNSAAKTAILNLGPKPELDHDRVERLLNLDPGSSIIPKLHTPDVPPENLPLLSIPKLEAHASAIRSQTIAATNLLTYLLQCRDALQQDSDAFNKMIAGMVNEAQRMKSGMKKPPPKRGSALT</sequence>
<dbReference type="PANTHER" id="PTHR38698:SF1">
    <property type="entry name" value="FUNGAL PROTEIN"/>
    <property type="match status" value="1"/>
</dbReference>
<dbReference type="HOGENOM" id="CLU_731781_0_0_1"/>
<comment type="caution">
    <text evidence="2">The sequence shown here is derived from an EMBL/GenBank/DDBJ whole genome shotgun (WGS) entry which is preliminary data.</text>
</comment>
<dbReference type="OMA" id="FQWTRSE"/>
<dbReference type="Proteomes" id="UP000007148">
    <property type="component" value="Unassembled WGS sequence"/>
</dbReference>
<keyword evidence="3" id="KW-1185">Reference proteome</keyword>
<feature type="compositionally biased region" description="Polar residues" evidence="1">
    <location>
        <begin position="243"/>
        <end position="255"/>
    </location>
</feature>
<dbReference type="STRING" id="1109443.G4TND6"/>
<dbReference type="EMBL" id="CAFZ01000185">
    <property type="protein sequence ID" value="CCA72814.1"/>
    <property type="molecule type" value="Genomic_DNA"/>
</dbReference>
<evidence type="ECO:0000313" key="2">
    <source>
        <dbReference type="EMBL" id="CCA72814.1"/>
    </source>
</evidence>
<dbReference type="InParanoid" id="G4TND6"/>
<dbReference type="PANTHER" id="PTHR38698">
    <property type="entry name" value="EXPRESSED PROTEIN"/>
    <property type="match status" value="1"/>
</dbReference>
<feature type="region of interest" description="Disordered" evidence="1">
    <location>
        <begin position="213"/>
        <end position="255"/>
    </location>
</feature>
<feature type="region of interest" description="Disordered" evidence="1">
    <location>
        <begin position="1"/>
        <end position="54"/>
    </location>
</feature>
<evidence type="ECO:0000313" key="3">
    <source>
        <dbReference type="Proteomes" id="UP000007148"/>
    </source>
</evidence>
<reference evidence="2 3" key="1">
    <citation type="journal article" date="2011" name="PLoS Pathog.">
        <title>Endophytic Life Strategies Decoded by Genome and Transcriptome Analyses of the Mutualistic Root Symbiont Piriformospora indica.</title>
        <authorList>
            <person name="Zuccaro A."/>
            <person name="Lahrmann U."/>
            <person name="Guldener U."/>
            <person name="Langen G."/>
            <person name="Pfiffi S."/>
            <person name="Biedenkopf D."/>
            <person name="Wong P."/>
            <person name="Samans B."/>
            <person name="Grimm C."/>
            <person name="Basiewicz M."/>
            <person name="Murat C."/>
            <person name="Martin F."/>
            <person name="Kogel K.H."/>
        </authorList>
    </citation>
    <scope>NUCLEOTIDE SEQUENCE [LARGE SCALE GENOMIC DNA]</scope>
    <source>
        <strain evidence="2 3">DSM 11827</strain>
    </source>
</reference>
<feature type="compositionally biased region" description="Low complexity" evidence="1">
    <location>
        <begin position="231"/>
        <end position="241"/>
    </location>
</feature>
<gene>
    <name evidence="2" type="ORF">PIIN_06750</name>
</gene>
<name>G4TND6_SERID</name>
<accession>G4TND6</accession>
<dbReference type="Pfam" id="PF17104">
    <property type="entry name" value="YBL010C_LAA2"/>
    <property type="match status" value="1"/>
</dbReference>
<evidence type="ECO:0000256" key="1">
    <source>
        <dbReference type="SAM" id="MobiDB-lite"/>
    </source>
</evidence>
<dbReference type="eggNOG" id="ENOG502RZVD">
    <property type="taxonomic scope" value="Eukaryota"/>
</dbReference>
<dbReference type="AlphaFoldDB" id="G4TND6"/>
<dbReference type="InterPro" id="IPR031355">
    <property type="entry name" value="YBL010C/LAA2-like"/>
</dbReference>